<dbReference type="EMBL" id="BAAABL010000021">
    <property type="protein sequence ID" value="GAA0293229.1"/>
    <property type="molecule type" value="Genomic_DNA"/>
</dbReference>
<evidence type="ECO:0000313" key="2">
    <source>
        <dbReference type="Proteomes" id="UP001500837"/>
    </source>
</evidence>
<sequence>MLELEELFPEPDVDARGLNLEFGIVEGLDDEVAGLHAIEEIGVGEDHTHAEAPGRVKRTSLGARVATPMPARSLPPV</sequence>
<organism evidence="1 2">
    <name type="scientific">Halarchaeum salinum</name>
    <dbReference type="NCBI Taxonomy" id="489912"/>
    <lineage>
        <taxon>Archaea</taxon>
        <taxon>Methanobacteriati</taxon>
        <taxon>Methanobacteriota</taxon>
        <taxon>Stenosarchaea group</taxon>
        <taxon>Halobacteria</taxon>
        <taxon>Halobacteriales</taxon>
        <taxon>Halobacteriaceae</taxon>
    </lineage>
</organism>
<gene>
    <name evidence="1" type="ORF">GCM10009066_04790</name>
</gene>
<dbReference type="AlphaFoldDB" id="A0AAV3S425"/>
<reference evidence="1 2" key="1">
    <citation type="journal article" date="2019" name="Int. J. Syst. Evol. Microbiol.">
        <title>The Global Catalogue of Microorganisms (GCM) 10K type strain sequencing project: providing services to taxonomists for standard genome sequencing and annotation.</title>
        <authorList>
            <consortium name="The Broad Institute Genomics Platform"/>
            <consortium name="The Broad Institute Genome Sequencing Center for Infectious Disease"/>
            <person name="Wu L."/>
            <person name="Ma J."/>
        </authorList>
    </citation>
    <scope>NUCLEOTIDE SEQUENCE [LARGE SCALE GENOMIC DNA]</scope>
    <source>
        <strain evidence="1 2">JCM 16330</strain>
    </source>
</reference>
<name>A0AAV3S425_9EURY</name>
<protein>
    <submittedName>
        <fullName evidence="1">Uncharacterized protein</fullName>
    </submittedName>
</protein>
<comment type="caution">
    <text evidence="1">The sequence shown here is derived from an EMBL/GenBank/DDBJ whole genome shotgun (WGS) entry which is preliminary data.</text>
</comment>
<evidence type="ECO:0000313" key="1">
    <source>
        <dbReference type="EMBL" id="GAA0293229.1"/>
    </source>
</evidence>
<dbReference type="Proteomes" id="UP001500837">
    <property type="component" value="Unassembled WGS sequence"/>
</dbReference>
<keyword evidence="2" id="KW-1185">Reference proteome</keyword>
<proteinExistence type="predicted"/>
<accession>A0AAV3S425</accession>